<accession>A0A6M1PDV6</accession>
<name>A0A6M1PDV6_9BACL</name>
<proteinExistence type="predicted"/>
<feature type="transmembrane region" description="Helical" evidence="1">
    <location>
        <begin position="22"/>
        <end position="41"/>
    </location>
</feature>
<keyword evidence="1" id="KW-1133">Transmembrane helix</keyword>
<keyword evidence="1" id="KW-0812">Transmembrane</keyword>
<dbReference type="Pfam" id="PF14358">
    <property type="entry name" value="DUF4405"/>
    <property type="match status" value="1"/>
</dbReference>
<organism evidence="3 4">
    <name type="scientific">Paenibacillus apii</name>
    <dbReference type="NCBI Taxonomy" id="1850370"/>
    <lineage>
        <taxon>Bacteria</taxon>
        <taxon>Bacillati</taxon>
        <taxon>Bacillota</taxon>
        <taxon>Bacilli</taxon>
        <taxon>Bacillales</taxon>
        <taxon>Paenibacillaceae</taxon>
        <taxon>Paenibacillus</taxon>
    </lineage>
</organism>
<evidence type="ECO:0000259" key="2">
    <source>
        <dbReference type="Pfam" id="PF14358"/>
    </source>
</evidence>
<evidence type="ECO:0000313" key="4">
    <source>
        <dbReference type="Proteomes" id="UP000480151"/>
    </source>
</evidence>
<keyword evidence="4" id="KW-1185">Reference proteome</keyword>
<dbReference type="InterPro" id="IPR025517">
    <property type="entry name" value="DUF4405"/>
</dbReference>
<evidence type="ECO:0000313" key="3">
    <source>
        <dbReference type="EMBL" id="NGM81346.1"/>
    </source>
</evidence>
<feature type="transmembrane region" description="Helical" evidence="1">
    <location>
        <begin position="237"/>
        <end position="258"/>
    </location>
</feature>
<feature type="transmembrane region" description="Helical" evidence="1">
    <location>
        <begin position="62"/>
        <end position="85"/>
    </location>
</feature>
<sequence length="271" mass="30278">MGITFALLFNTRVFGGLTFHELAGIAIGFAILTHIGLNLNFVKKITLRLFDKNLPSKTRLSYGLNVLLLLSMIFVIFSGLVISRVVLPNFQFGNERWFSVSHMSIAYLTLALIGIHVGLHWHWVIKVTKRLLHLKMSRTRARVLMTGAAVVVMLFGVYQVYATNYISRLQMVGNVFGLSTVAAEERGMERHDFGERAFMNNGSAPLDGTDMDEENGFGRRAMGFSRGEHEGGQAPNFIGVILTYFGIMAVFAGITYYADKWTGRRKRAISA</sequence>
<feature type="transmembrane region" description="Helical" evidence="1">
    <location>
        <begin position="105"/>
        <end position="123"/>
    </location>
</feature>
<feature type="transmembrane region" description="Helical" evidence="1">
    <location>
        <begin position="143"/>
        <end position="161"/>
    </location>
</feature>
<protein>
    <submittedName>
        <fullName evidence="3">DUF4405 domain-containing protein</fullName>
    </submittedName>
</protein>
<comment type="caution">
    <text evidence="3">The sequence shown here is derived from an EMBL/GenBank/DDBJ whole genome shotgun (WGS) entry which is preliminary data.</text>
</comment>
<dbReference type="Proteomes" id="UP000480151">
    <property type="component" value="Unassembled WGS sequence"/>
</dbReference>
<dbReference type="AlphaFoldDB" id="A0A6M1PDV6"/>
<keyword evidence="1" id="KW-0472">Membrane</keyword>
<dbReference type="EMBL" id="JAAKGU010000001">
    <property type="protein sequence ID" value="NGM81346.1"/>
    <property type="molecule type" value="Genomic_DNA"/>
</dbReference>
<evidence type="ECO:0000256" key="1">
    <source>
        <dbReference type="SAM" id="Phobius"/>
    </source>
</evidence>
<gene>
    <name evidence="3" type="ORF">G5B47_02860</name>
</gene>
<feature type="domain" description="Flavinylation-associated cytochrome" evidence="2">
    <location>
        <begin position="64"/>
        <end position="121"/>
    </location>
</feature>
<reference evidence="3 4" key="1">
    <citation type="submission" date="2020-02" db="EMBL/GenBank/DDBJ databases">
        <authorList>
            <person name="Gao J."/>
            <person name="Sun J."/>
        </authorList>
    </citation>
    <scope>NUCLEOTIDE SEQUENCE [LARGE SCALE GENOMIC DNA]</scope>
    <source>
        <strain evidence="3 4">7124</strain>
    </source>
</reference>